<dbReference type="Proteomes" id="UP000032303">
    <property type="component" value="Chromosome 1"/>
</dbReference>
<evidence type="ECO:0000313" key="2">
    <source>
        <dbReference type="Proteomes" id="UP000032303"/>
    </source>
</evidence>
<sequence>MPYSTGEKRNCQHQGQLSHAGYDTSQIVRVEVTLSLSIADQPLDELYELLKPFAGEIEIRYEELSVFFSEPSLSPSQLVSIEVLALQ</sequence>
<gene>
    <name evidence="1" type="ORF">H744_1c1106</name>
</gene>
<name>A0A0C5W3U2_9GAMM</name>
<proteinExistence type="predicted"/>
<dbReference type="AlphaFoldDB" id="A0A0C5W3U2"/>
<dbReference type="HOGENOM" id="CLU_2480635_0_0_6"/>
<protein>
    <submittedName>
        <fullName evidence="1">Uncharacterized protein</fullName>
    </submittedName>
</protein>
<dbReference type="OrthoDB" id="9958575at2"/>
<evidence type="ECO:0000313" key="1">
    <source>
        <dbReference type="EMBL" id="AJR06131.1"/>
    </source>
</evidence>
<dbReference type="PATRIC" id="fig|658445.3.peg.1192"/>
<accession>A0A0C5W3U2</accession>
<dbReference type="KEGG" id="pgb:H744_1c1106"/>
<dbReference type="EMBL" id="CP005973">
    <property type="protein sequence ID" value="AJR06131.1"/>
    <property type="molecule type" value="Genomic_DNA"/>
</dbReference>
<reference evidence="1 2" key="1">
    <citation type="submission" date="2013-05" db="EMBL/GenBank/DDBJ databases">
        <title>Complete genome sequence of the lipase-producing bacterium Photobacterium gaetbulicola Gung47.</title>
        <authorList>
            <person name="Kim Y.-O."/>
        </authorList>
    </citation>
    <scope>NUCLEOTIDE SEQUENCE [LARGE SCALE GENOMIC DNA]</scope>
    <source>
        <strain evidence="1 2">Gung47</strain>
    </source>
</reference>
<organism evidence="1 2">
    <name type="scientific">Photobacterium gaetbulicola Gung47</name>
    <dbReference type="NCBI Taxonomy" id="658445"/>
    <lineage>
        <taxon>Bacteria</taxon>
        <taxon>Pseudomonadati</taxon>
        <taxon>Pseudomonadota</taxon>
        <taxon>Gammaproteobacteria</taxon>
        <taxon>Vibrionales</taxon>
        <taxon>Vibrionaceae</taxon>
        <taxon>Photobacterium</taxon>
    </lineage>
</organism>
<keyword evidence="2" id="KW-1185">Reference proteome</keyword>